<dbReference type="GO" id="GO:0004497">
    <property type="term" value="F:monooxygenase activity"/>
    <property type="evidence" value="ECO:0007669"/>
    <property type="project" value="UniProtKB-KW"/>
</dbReference>
<dbReference type="GO" id="GO:0020037">
    <property type="term" value="F:heme binding"/>
    <property type="evidence" value="ECO:0007669"/>
    <property type="project" value="InterPro"/>
</dbReference>
<evidence type="ECO:0000256" key="13">
    <source>
        <dbReference type="PIRSR" id="PIRSR602401-1"/>
    </source>
</evidence>
<dbReference type="FunFam" id="1.10.630.10:FF:000042">
    <property type="entry name" value="Cytochrome P450"/>
    <property type="match status" value="1"/>
</dbReference>
<evidence type="ECO:0000256" key="14">
    <source>
        <dbReference type="RuleBase" id="RU000461"/>
    </source>
</evidence>
<comment type="caution">
    <text evidence="16">The sequence shown here is derived from an EMBL/GenBank/DDBJ whole genome shotgun (WGS) entry which is preliminary data.</text>
</comment>
<evidence type="ECO:0000256" key="15">
    <source>
        <dbReference type="SAM" id="Phobius"/>
    </source>
</evidence>
<keyword evidence="12 15" id="KW-0472">Membrane</keyword>
<dbReference type="Pfam" id="PF00067">
    <property type="entry name" value="p450"/>
    <property type="match status" value="1"/>
</dbReference>
<feature type="binding site" description="axial binding residue" evidence="13">
    <location>
        <position position="467"/>
    </location>
    <ligand>
        <name>heme</name>
        <dbReference type="ChEBI" id="CHEBI:30413"/>
    </ligand>
    <ligandPart>
        <name>Fe</name>
        <dbReference type="ChEBI" id="CHEBI:18248"/>
    </ligandPart>
</feature>
<dbReference type="AlphaFoldDB" id="A0A2J7PXN0"/>
<feature type="transmembrane region" description="Helical" evidence="15">
    <location>
        <begin position="7"/>
        <end position="26"/>
    </location>
</feature>
<evidence type="ECO:0000256" key="4">
    <source>
        <dbReference type="ARBA" id="ARBA00010617"/>
    </source>
</evidence>
<dbReference type="Proteomes" id="UP000235965">
    <property type="component" value="Unassembled WGS sequence"/>
</dbReference>
<dbReference type="SUPFAM" id="SSF48264">
    <property type="entry name" value="Cytochrome P450"/>
    <property type="match status" value="1"/>
</dbReference>
<dbReference type="PANTHER" id="PTHR24292">
    <property type="entry name" value="CYTOCHROME P450"/>
    <property type="match status" value="1"/>
</dbReference>
<keyword evidence="6 13" id="KW-0479">Metal-binding</keyword>
<dbReference type="OrthoDB" id="2789670at2759"/>
<dbReference type="InterPro" id="IPR001128">
    <property type="entry name" value="Cyt_P450"/>
</dbReference>
<evidence type="ECO:0000256" key="1">
    <source>
        <dbReference type="ARBA" id="ARBA00001971"/>
    </source>
</evidence>
<organism evidence="16 17">
    <name type="scientific">Cryptotermes secundus</name>
    <dbReference type="NCBI Taxonomy" id="105785"/>
    <lineage>
        <taxon>Eukaryota</taxon>
        <taxon>Metazoa</taxon>
        <taxon>Ecdysozoa</taxon>
        <taxon>Arthropoda</taxon>
        <taxon>Hexapoda</taxon>
        <taxon>Insecta</taxon>
        <taxon>Pterygota</taxon>
        <taxon>Neoptera</taxon>
        <taxon>Polyneoptera</taxon>
        <taxon>Dictyoptera</taxon>
        <taxon>Blattodea</taxon>
        <taxon>Blattoidea</taxon>
        <taxon>Termitoidae</taxon>
        <taxon>Kalotermitidae</taxon>
        <taxon>Cryptotermitinae</taxon>
        <taxon>Cryptotermes</taxon>
    </lineage>
</organism>
<dbReference type="Gene3D" id="1.10.630.10">
    <property type="entry name" value="Cytochrome P450"/>
    <property type="match status" value="1"/>
</dbReference>
<sequence>MALLLEWPTLVLTIFSAVFIGFYFYFTRNFNFWKNLGVPYVKPSPFVGNLKECVLLKETIGNHLKNLYDEHSDKPYVGIFSFDKPSLLVRDPKLLKNILVKDSKFFADHIMSVDVKSDPVFGNSLFVLKGQRWREVRVNMTPIFTSGRMKNMFYLVVLGCKELIELLDKETAKGSPVQVKETMTRYTTDVIASCAFGIQSNTLKNPYSEFRDHLREVFDFTVRKGLTNLLAFFAPSLKSILRLKLLDNSTADYIRKLIWSTVEYREKTGLIRKDILHWINELRTNGKKTVQDATVSAENPRIDSKFQLDDDEFVAQAFQILAGGFETSGTTMSFALYELALHPDIQHRLREEITRVMAKHQGELTYEGMQEMSYLDMVVSETLRKYPVLPFLDRMCGSDYTLPSTSGNGTVLLPKGTGVFIPVFALHYDPQYYPDPDKFDPERFTEENKQNRPNYTYLPFGEGPRICIGMRFGLMQVKVGLSHILSRFEVAPCKDTPLTVVYDRKSFILSMDGEIPLSFKRIPI</sequence>
<dbReference type="GO" id="GO:0016705">
    <property type="term" value="F:oxidoreductase activity, acting on paired donors, with incorporation or reduction of molecular oxygen"/>
    <property type="evidence" value="ECO:0007669"/>
    <property type="project" value="InterPro"/>
</dbReference>
<keyword evidence="17" id="KW-1185">Reference proteome</keyword>
<keyword evidence="7" id="KW-0256">Endoplasmic reticulum</keyword>
<evidence type="ECO:0000256" key="3">
    <source>
        <dbReference type="ARBA" id="ARBA00004406"/>
    </source>
</evidence>
<comment type="similarity">
    <text evidence="4 14">Belongs to the cytochrome P450 family.</text>
</comment>
<evidence type="ECO:0000313" key="17">
    <source>
        <dbReference type="Proteomes" id="UP000235965"/>
    </source>
</evidence>
<evidence type="ECO:0000256" key="10">
    <source>
        <dbReference type="ARBA" id="ARBA00023004"/>
    </source>
</evidence>
<keyword evidence="9 14" id="KW-0560">Oxidoreductase</keyword>
<evidence type="ECO:0000256" key="11">
    <source>
        <dbReference type="ARBA" id="ARBA00023033"/>
    </source>
</evidence>
<dbReference type="STRING" id="105785.A0A2J7PXN0"/>
<evidence type="ECO:0000256" key="9">
    <source>
        <dbReference type="ARBA" id="ARBA00023002"/>
    </source>
</evidence>
<comment type="subcellular location">
    <subcellularLocation>
        <location evidence="3">Endoplasmic reticulum membrane</location>
        <topology evidence="3">Peripheral membrane protein</topology>
    </subcellularLocation>
    <subcellularLocation>
        <location evidence="2">Microsome membrane</location>
        <topology evidence="2">Peripheral membrane protein</topology>
    </subcellularLocation>
</comment>
<keyword evidence="5 13" id="KW-0349">Heme</keyword>
<dbReference type="PRINTS" id="PR00385">
    <property type="entry name" value="P450"/>
</dbReference>
<evidence type="ECO:0000256" key="6">
    <source>
        <dbReference type="ARBA" id="ARBA00022723"/>
    </source>
</evidence>
<dbReference type="EMBL" id="NEVH01020853">
    <property type="protein sequence ID" value="PNF21098.1"/>
    <property type="molecule type" value="Genomic_DNA"/>
</dbReference>
<reference evidence="16 17" key="1">
    <citation type="submission" date="2017-12" db="EMBL/GenBank/DDBJ databases">
        <title>Hemimetabolous genomes reveal molecular basis of termite eusociality.</title>
        <authorList>
            <person name="Harrison M.C."/>
            <person name="Jongepier E."/>
            <person name="Robertson H.M."/>
            <person name="Arning N."/>
            <person name="Bitard-Feildel T."/>
            <person name="Chao H."/>
            <person name="Childers C.P."/>
            <person name="Dinh H."/>
            <person name="Doddapaneni H."/>
            <person name="Dugan S."/>
            <person name="Gowin J."/>
            <person name="Greiner C."/>
            <person name="Han Y."/>
            <person name="Hu H."/>
            <person name="Hughes D.S.T."/>
            <person name="Huylmans A.-K."/>
            <person name="Kemena C."/>
            <person name="Kremer L.P.M."/>
            <person name="Lee S.L."/>
            <person name="Lopez-Ezquerra A."/>
            <person name="Mallet L."/>
            <person name="Monroy-Kuhn J.M."/>
            <person name="Moser A."/>
            <person name="Murali S.C."/>
            <person name="Muzny D.M."/>
            <person name="Otani S."/>
            <person name="Piulachs M.-D."/>
            <person name="Poelchau M."/>
            <person name="Qu J."/>
            <person name="Schaub F."/>
            <person name="Wada-Katsumata A."/>
            <person name="Worley K.C."/>
            <person name="Xie Q."/>
            <person name="Ylla G."/>
            <person name="Poulsen M."/>
            <person name="Gibbs R.A."/>
            <person name="Schal C."/>
            <person name="Richards S."/>
            <person name="Belles X."/>
            <person name="Korb J."/>
            <person name="Bornberg-Bauer E."/>
        </authorList>
    </citation>
    <scope>NUCLEOTIDE SEQUENCE [LARGE SCALE GENOMIC DNA]</scope>
    <source>
        <tissue evidence="16">Whole body</tissue>
    </source>
</reference>
<dbReference type="InterPro" id="IPR050476">
    <property type="entry name" value="Insect_CytP450_Detox"/>
</dbReference>
<dbReference type="InterPro" id="IPR002401">
    <property type="entry name" value="Cyt_P450_E_grp-I"/>
</dbReference>
<dbReference type="PANTHER" id="PTHR24292:SF45">
    <property type="entry name" value="CYTOCHROME P450 6G1-RELATED"/>
    <property type="match status" value="1"/>
</dbReference>
<evidence type="ECO:0000256" key="8">
    <source>
        <dbReference type="ARBA" id="ARBA00022848"/>
    </source>
</evidence>
<dbReference type="PROSITE" id="PS00086">
    <property type="entry name" value="CYTOCHROME_P450"/>
    <property type="match status" value="1"/>
</dbReference>
<keyword evidence="11 14" id="KW-0503">Monooxygenase</keyword>
<comment type="cofactor">
    <cofactor evidence="1 13">
        <name>heme</name>
        <dbReference type="ChEBI" id="CHEBI:30413"/>
    </cofactor>
</comment>
<name>A0A2J7PXN0_9NEOP</name>
<dbReference type="CDD" id="cd11056">
    <property type="entry name" value="CYP6-like"/>
    <property type="match status" value="1"/>
</dbReference>
<accession>A0A2J7PXN0</accession>
<dbReference type="PRINTS" id="PR00463">
    <property type="entry name" value="EP450I"/>
</dbReference>
<gene>
    <name evidence="16" type="primary">CYP6J1_1</name>
    <name evidence="16" type="ORF">B7P43_G05547</name>
</gene>
<evidence type="ECO:0000256" key="5">
    <source>
        <dbReference type="ARBA" id="ARBA00022617"/>
    </source>
</evidence>
<keyword evidence="15" id="KW-1133">Transmembrane helix</keyword>
<dbReference type="FunCoup" id="A0A2J7PXN0">
    <property type="interactions" value="63"/>
</dbReference>
<proteinExistence type="inferred from homology"/>
<keyword evidence="15" id="KW-0812">Transmembrane</keyword>
<dbReference type="InParanoid" id="A0A2J7PXN0"/>
<keyword evidence="8" id="KW-0492">Microsome</keyword>
<evidence type="ECO:0000256" key="2">
    <source>
        <dbReference type="ARBA" id="ARBA00004174"/>
    </source>
</evidence>
<evidence type="ECO:0000256" key="7">
    <source>
        <dbReference type="ARBA" id="ARBA00022824"/>
    </source>
</evidence>
<evidence type="ECO:0000256" key="12">
    <source>
        <dbReference type="ARBA" id="ARBA00023136"/>
    </source>
</evidence>
<evidence type="ECO:0000313" key="16">
    <source>
        <dbReference type="EMBL" id="PNF21098.1"/>
    </source>
</evidence>
<dbReference type="GO" id="GO:0005789">
    <property type="term" value="C:endoplasmic reticulum membrane"/>
    <property type="evidence" value="ECO:0007669"/>
    <property type="project" value="UniProtKB-SubCell"/>
</dbReference>
<dbReference type="GO" id="GO:0005506">
    <property type="term" value="F:iron ion binding"/>
    <property type="evidence" value="ECO:0007669"/>
    <property type="project" value="InterPro"/>
</dbReference>
<dbReference type="InterPro" id="IPR017972">
    <property type="entry name" value="Cyt_P450_CS"/>
</dbReference>
<keyword evidence="10 13" id="KW-0408">Iron</keyword>
<protein>
    <submittedName>
        <fullName evidence="16">Cytochrome P450 6j1</fullName>
    </submittedName>
</protein>
<dbReference type="InterPro" id="IPR036396">
    <property type="entry name" value="Cyt_P450_sf"/>
</dbReference>